<comment type="caution">
    <text evidence="1">The sequence shown here is derived from an EMBL/GenBank/DDBJ whole genome shotgun (WGS) entry which is preliminary data.</text>
</comment>
<sequence length="39" mass="4270">MCSLKNPEPQMKTGAKYGQISKSVVFPPQCIKCPDSAEK</sequence>
<reference evidence="1 2" key="1">
    <citation type="journal article" date="2011" name="J. Bacteriol.">
        <title>Genome Sequence of Lactobacillus ruminis SPM0211, Isolated from a Fecal Sample from a Healthy Korean.</title>
        <authorList>
            <person name="Lee S."/>
            <person name="Cho Y.J."/>
            <person name="Lee A.H."/>
            <person name="Chun J."/>
            <person name="Ha N.J."/>
            <person name="Ko G."/>
        </authorList>
    </citation>
    <scope>NUCLEOTIDE SEQUENCE [LARGE SCALE GENOMIC DNA]</scope>
    <source>
        <strain evidence="1 2">SPM0211</strain>
    </source>
</reference>
<dbReference type="EMBL" id="AFOJ01000006">
    <property type="protein sequence ID" value="EGM51223.1"/>
    <property type="molecule type" value="Genomic_DNA"/>
</dbReference>
<protein>
    <submittedName>
        <fullName evidence="1">Uncharacterized protein</fullName>
    </submittedName>
</protein>
<gene>
    <name evidence="1" type="ORF">LRU_01535</name>
</gene>
<organism evidence="1 2">
    <name type="scientific">Ligilactobacillus ruminis SPM0211</name>
    <dbReference type="NCBI Taxonomy" id="1040964"/>
    <lineage>
        <taxon>Bacteria</taxon>
        <taxon>Bacillati</taxon>
        <taxon>Bacillota</taxon>
        <taxon>Bacilli</taxon>
        <taxon>Lactobacillales</taxon>
        <taxon>Lactobacillaceae</taxon>
        <taxon>Ligilactobacillus</taxon>
    </lineage>
</organism>
<name>F7R1G6_9LACO</name>
<proteinExistence type="predicted"/>
<evidence type="ECO:0000313" key="1">
    <source>
        <dbReference type="EMBL" id="EGM51223.1"/>
    </source>
</evidence>
<dbReference type="Proteomes" id="UP000002971">
    <property type="component" value="Unassembled WGS sequence"/>
</dbReference>
<evidence type="ECO:0000313" key="2">
    <source>
        <dbReference type="Proteomes" id="UP000002971"/>
    </source>
</evidence>
<dbReference type="AlphaFoldDB" id="F7R1G6"/>
<accession>F7R1G6</accession>